<evidence type="ECO:0000313" key="3">
    <source>
        <dbReference type="EMBL" id="POR33133.1"/>
    </source>
</evidence>
<dbReference type="PANTHER" id="PTHR43751:SF3">
    <property type="entry name" value="SULFATASE N-TERMINAL DOMAIN-CONTAINING PROTEIN"/>
    <property type="match status" value="1"/>
</dbReference>
<feature type="transmembrane region" description="Helical" evidence="1">
    <location>
        <begin position="47"/>
        <end position="68"/>
    </location>
</feature>
<dbReference type="InterPro" id="IPR000917">
    <property type="entry name" value="Sulfatase_N"/>
</dbReference>
<protein>
    <recommendedName>
        <fullName evidence="2">Sulfatase N-terminal domain-containing protein</fullName>
    </recommendedName>
</protein>
<dbReference type="AlphaFoldDB" id="A0A2S4KSF4"/>
<feature type="transmembrane region" description="Helical" evidence="1">
    <location>
        <begin position="80"/>
        <end position="98"/>
    </location>
</feature>
<dbReference type="EMBL" id="PKSG01000729">
    <property type="protein sequence ID" value="POR33133.1"/>
    <property type="molecule type" value="Genomic_DNA"/>
</dbReference>
<keyword evidence="1" id="KW-1133">Transmembrane helix</keyword>
<accession>A0A2S4KSF4</accession>
<organism evidence="3 4">
    <name type="scientific">Tolypocladium paradoxum</name>
    <dbReference type="NCBI Taxonomy" id="94208"/>
    <lineage>
        <taxon>Eukaryota</taxon>
        <taxon>Fungi</taxon>
        <taxon>Dikarya</taxon>
        <taxon>Ascomycota</taxon>
        <taxon>Pezizomycotina</taxon>
        <taxon>Sordariomycetes</taxon>
        <taxon>Hypocreomycetidae</taxon>
        <taxon>Hypocreales</taxon>
        <taxon>Ophiocordycipitaceae</taxon>
        <taxon>Tolypocladium</taxon>
    </lineage>
</organism>
<reference evidence="3 4" key="1">
    <citation type="submission" date="2018-01" db="EMBL/GenBank/DDBJ databases">
        <title>Harnessing the power of phylogenomics to disentangle the directionality and signatures of interkingdom host jumping in the parasitic fungal genus Tolypocladium.</title>
        <authorList>
            <person name="Quandt C.A."/>
            <person name="Patterson W."/>
            <person name="Spatafora J.W."/>
        </authorList>
    </citation>
    <scope>NUCLEOTIDE SEQUENCE [LARGE SCALE GENOMIC DNA]</scope>
    <source>
        <strain evidence="3 4">NRBC 100945</strain>
    </source>
</reference>
<evidence type="ECO:0000259" key="2">
    <source>
        <dbReference type="Pfam" id="PF00884"/>
    </source>
</evidence>
<comment type="caution">
    <text evidence="3">The sequence shown here is derived from an EMBL/GenBank/DDBJ whole genome shotgun (WGS) entry which is preliminary data.</text>
</comment>
<dbReference type="OrthoDB" id="103349at2759"/>
<dbReference type="PANTHER" id="PTHR43751">
    <property type="entry name" value="SULFATASE"/>
    <property type="match status" value="1"/>
</dbReference>
<keyword evidence="4" id="KW-1185">Reference proteome</keyword>
<name>A0A2S4KSF4_9HYPO</name>
<keyword evidence="1" id="KW-0472">Membrane</keyword>
<gene>
    <name evidence="3" type="ORF">TPAR_06661</name>
</gene>
<evidence type="ECO:0000256" key="1">
    <source>
        <dbReference type="SAM" id="Phobius"/>
    </source>
</evidence>
<evidence type="ECO:0000313" key="4">
    <source>
        <dbReference type="Proteomes" id="UP000237481"/>
    </source>
</evidence>
<dbReference type="Gene3D" id="3.40.720.10">
    <property type="entry name" value="Alkaline Phosphatase, subunit A"/>
    <property type="match status" value="1"/>
</dbReference>
<sequence>MDHDTRHLPASSPSRQHGSLGQVVASRLLGSRRFVLAMASRFANRQFVFAFVAASVLGAKAVHVYTHLSALPAAYPLRWGYSFFAQDMVLLIVVRLLLDGWLFSSVTGSRVRLVAAAFATFFITYVAALGVITVAFFAVAGSEIHWRNIAFASDASSRALLLSAFVSFALVLCALLAVAWALQDALFVVVGFAADIVMWPLEHQKRCRLNKLRLPSPHVKYSKIPQQEIKSGTTNAYIREQQGVVGVLVDLKSRPWPRMLKQLTYVLVGVALLAQVVFVIIRPHERALTFMSWTPALLPFVDFKNSSPNLYRLIPLYGSGINRTWDSHTALDDPISFPWLPQDSIPMGFEDWYGDEKHYNAAADPLKISNLDDELLPLLRNKLRDAPIRHVMVIVLEGTRKDLFPIKKDGLIWERLVNSFDDKALPEEAQQRLATLTSTANFLTGDYEDGFKHPTRQERGGINFNDAYSTSTYTLKSLVGTLCGITPLIADFNLEYLHHIYQPCLPQIFEALNTLDRDDSDNFTSYKWQSSFMQSVTLDFDHFDRLMLALGFPADALIARDYLKSESAKFGRVTLPDINYFGMSEICLEDYIRDAFASAKKNNERVFMTHVTSTSHHPFGMPDNETYVPLSNGLDDLSHYVNSIGYDDRWLGRVLDVLDQEGVANETLVVLVGDHGLSIPENDILSTYYNPNVGSNHIPLVLSHPRLPAIHVDDAVSSLQILPTVLDLLLETRSLSKPASQAARDLVHNYEGQSLVRPLRKQATATTTTNQAGQLVADWQYTVINPGRAMLGVRDPRYEHWRLVVPVVDNIEWQFTDLSSDTIEAHPVVGFEFLEFLKSVERKHDIDAARWVEAAAFAARWWVEENSKRWRYGPYAN</sequence>
<dbReference type="InterPro" id="IPR017850">
    <property type="entry name" value="Alkaline_phosphatase_core_sf"/>
</dbReference>
<dbReference type="SUPFAM" id="SSF53649">
    <property type="entry name" value="Alkaline phosphatase-like"/>
    <property type="match status" value="1"/>
</dbReference>
<keyword evidence="1" id="KW-0812">Transmembrane</keyword>
<feature type="transmembrane region" description="Helical" evidence="1">
    <location>
        <begin position="113"/>
        <end position="139"/>
    </location>
</feature>
<feature type="domain" description="Sulfatase N-terminal" evidence="2">
    <location>
        <begin position="459"/>
        <end position="729"/>
    </location>
</feature>
<dbReference type="Proteomes" id="UP000237481">
    <property type="component" value="Unassembled WGS sequence"/>
</dbReference>
<dbReference type="Pfam" id="PF00884">
    <property type="entry name" value="Sulfatase"/>
    <property type="match status" value="1"/>
</dbReference>
<proteinExistence type="predicted"/>
<dbReference type="InterPro" id="IPR052701">
    <property type="entry name" value="GAG_Ulvan_Degrading_Sulfatases"/>
</dbReference>
<feature type="transmembrane region" description="Helical" evidence="1">
    <location>
        <begin position="159"/>
        <end position="179"/>
    </location>
</feature>
<feature type="transmembrane region" description="Helical" evidence="1">
    <location>
        <begin position="263"/>
        <end position="281"/>
    </location>
</feature>